<evidence type="ECO:0000313" key="1">
    <source>
        <dbReference type="EMBL" id="WXB01279.1"/>
    </source>
</evidence>
<dbReference type="RefSeq" id="WP_394830890.1">
    <property type="nucleotide sequence ID" value="NZ_CP089929.1"/>
</dbReference>
<accession>A0ABZ2KRG8</accession>
<evidence type="ECO:0000313" key="2">
    <source>
        <dbReference type="Proteomes" id="UP001374803"/>
    </source>
</evidence>
<dbReference type="Proteomes" id="UP001374803">
    <property type="component" value="Chromosome"/>
</dbReference>
<proteinExistence type="predicted"/>
<protein>
    <submittedName>
        <fullName evidence="1">Uncharacterized protein</fullName>
    </submittedName>
</protein>
<dbReference type="EMBL" id="CP089983">
    <property type="protein sequence ID" value="WXB01279.1"/>
    <property type="molecule type" value="Genomic_DNA"/>
</dbReference>
<sequence>MQHRLPFREAPRAIRLHRPAAAAGTPPRVPFGLAAWSDDPSAPVLAIELGPLAGSSFLDLTSQIAGTLPEPTSMPAGACVVVLGEAPAPAGLVARFLQSLRRTESVPRAARASALLACGYTRIGAARDEASAHDLVWGFAPS</sequence>
<name>A0ABZ2KRG8_9BACT</name>
<keyword evidence="2" id="KW-1185">Reference proteome</keyword>
<organism evidence="1 2">
    <name type="scientific">Pendulispora rubella</name>
    <dbReference type="NCBI Taxonomy" id="2741070"/>
    <lineage>
        <taxon>Bacteria</taxon>
        <taxon>Pseudomonadati</taxon>
        <taxon>Myxococcota</taxon>
        <taxon>Myxococcia</taxon>
        <taxon>Myxococcales</taxon>
        <taxon>Sorangiineae</taxon>
        <taxon>Pendulisporaceae</taxon>
        <taxon>Pendulispora</taxon>
    </lineage>
</organism>
<gene>
    <name evidence="1" type="ORF">LVJ94_30720</name>
</gene>
<reference evidence="1" key="1">
    <citation type="submission" date="2021-12" db="EMBL/GenBank/DDBJ databases">
        <title>Discovery of the Pendulisporaceae a myxobacterial family with distinct sporulation behavior and unique specialized metabolism.</title>
        <authorList>
            <person name="Garcia R."/>
            <person name="Popoff A."/>
            <person name="Bader C.D."/>
            <person name="Loehr J."/>
            <person name="Walesch S."/>
            <person name="Walt C."/>
            <person name="Boldt J."/>
            <person name="Bunk B."/>
            <person name="Haeckl F.J.F.P.J."/>
            <person name="Gunesch A.P."/>
            <person name="Birkelbach J."/>
            <person name="Nuebel U."/>
            <person name="Pietschmann T."/>
            <person name="Bach T."/>
            <person name="Mueller R."/>
        </authorList>
    </citation>
    <scope>NUCLEOTIDE SEQUENCE</scope>
    <source>
        <strain evidence="1">MSr11367</strain>
    </source>
</reference>